<evidence type="ECO:0000256" key="1">
    <source>
        <dbReference type="SAM" id="Coils"/>
    </source>
</evidence>
<reference evidence="2" key="1">
    <citation type="submission" date="2017-02" db="EMBL/GenBank/DDBJ databases">
        <authorList>
            <person name="Regsiter A."/>
            <person name="William W."/>
        </authorList>
    </citation>
    <scope>NUCLEOTIDE SEQUENCE</scope>
    <source>
        <strain evidence="2">Bib</strain>
    </source>
</reference>
<dbReference type="AlphaFoldDB" id="A0A3P3XLW3"/>
<proteinExistence type="predicted"/>
<organism evidence="2">
    <name type="scientific">uncultured spirochete</name>
    <dbReference type="NCBI Taxonomy" id="156406"/>
    <lineage>
        <taxon>Bacteria</taxon>
        <taxon>Pseudomonadati</taxon>
        <taxon>Spirochaetota</taxon>
        <taxon>Spirochaetia</taxon>
        <taxon>Spirochaetales</taxon>
        <taxon>environmental samples</taxon>
    </lineage>
</organism>
<dbReference type="EMBL" id="FWDM01000035">
    <property type="protein sequence ID" value="SLM15261.1"/>
    <property type="molecule type" value="Genomic_DNA"/>
</dbReference>
<accession>A0A3P3XLW3</accession>
<evidence type="ECO:0000313" key="2">
    <source>
        <dbReference type="EMBL" id="SLM15261.1"/>
    </source>
</evidence>
<keyword evidence="1" id="KW-0175">Coiled coil</keyword>
<protein>
    <submittedName>
        <fullName evidence="2">Uncharacterized protein</fullName>
    </submittedName>
</protein>
<feature type="coiled-coil region" evidence="1">
    <location>
        <begin position="143"/>
        <end position="202"/>
    </location>
</feature>
<sequence>MIEDEKKKWEDYYKYLKSQAKETAKEVLASGLLDQFNSIGAAMASGASSADAAEAAMHKFFQSALQQTSMLALNAGLKLLVEGGLPMLPVALGLFALAGISGIAAGAIGAAGGVRQTDYDQYIVNPIVDAETDLAKKRVDIIKQQLEDEKKLRDENLKKIEESFNTEYEILKDQWQRGLISTEQYKQQSASLRSQEESAKAEANKPVEEAEALLAQIEAARDQKLSYLATEAKKRQDELNSMSGWDKFWSGRDEELVAELDVLDARIKKVKEAQSLPEISAAKYGADFVTQGPKLMLVGDNPGGRERVRVEPIGTPNRYGPQPEQITIQISGDIYGIDDLYQKLEAAGRKLLKAGRVRTGVFA</sequence>
<gene>
    <name evidence="2" type="ORF">SPIROBIBN47_400040</name>
</gene>
<name>A0A3P3XLW3_9SPIR</name>